<accession>A0ACC3NGZ1</accession>
<organism evidence="1 2">
    <name type="scientific">Vermiconidia calcicola</name>
    <dbReference type="NCBI Taxonomy" id="1690605"/>
    <lineage>
        <taxon>Eukaryota</taxon>
        <taxon>Fungi</taxon>
        <taxon>Dikarya</taxon>
        <taxon>Ascomycota</taxon>
        <taxon>Pezizomycotina</taxon>
        <taxon>Dothideomycetes</taxon>
        <taxon>Dothideomycetidae</taxon>
        <taxon>Mycosphaerellales</taxon>
        <taxon>Extremaceae</taxon>
        <taxon>Vermiconidia</taxon>
    </lineage>
</organism>
<protein>
    <submittedName>
        <fullName evidence="1">Uncharacterized protein</fullName>
    </submittedName>
</protein>
<comment type="caution">
    <text evidence="1">The sequence shown here is derived from an EMBL/GenBank/DDBJ whole genome shotgun (WGS) entry which is preliminary data.</text>
</comment>
<keyword evidence="2" id="KW-1185">Reference proteome</keyword>
<reference evidence="1" key="1">
    <citation type="submission" date="2023-07" db="EMBL/GenBank/DDBJ databases">
        <title>Black Yeasts Isolated from many extreme environments.</title>
        <authorList>
            <person name="Coleine C."/>
            <person name="Stajich J.E."/>
            <person name="Selbmann L."/>
        </authorList>
    </citation>
    <scope>NUCLEOTIDE SEQUENCE</scope>
    <source>
        <strain evidence="1">CCFEE 5714</strain>
    </source>
</reference>
<evidence type="ECO:0000313" key="1">
    <source>
        <dbReference type="EMBL" id="KAK3716781.1"/>
    </source>
</evidence>
<proteinExistence type="predicted"/>
<gene>
    <name evidence="1" type="ORF">LTR37_006131</name>
</gene>
<sequence>MISASSQTLLASVLLGTEVFAAAVQARLSPRREPADGPWWDHGFGEHRAYPNSHGHGKYQPGEWGRDEYHGWHWPNDEQGGDVGYNAYVDVPTTTPEHACPPVDPDFIGFAFEEASLPRYVQNRDGSVNQFSLNLIDAIMSRTGGKPIVRLGGTSADYGRFIPSQQAAALPPSEVYNYQDLPMAHTNVSESVLWAKTAAAGIGIERIDAFEPGNEADLYMDDYGDGALGPPYYQGTLTNESYTGNFTKYVSAVKQALGITEPQKCQAFDTAAHLGDDVLANGYILDVQTNFELGINNGNDIKQVAHHYYQTDGGEYDDLGTGLMQHSAIIARLDLLRKFITYLRDNHPRIPFIISEVGNSLNPTHSYDYQATLGSALWSVDFQLYSMSIGIARINWQQIMHSGFDMWLPVDSGNSSRRVFSNFYPMPLVADFIGNTGSIRAVQLETGQDDIVAYAAYVENEPVRVAIINLNIWDGSDGYPRPSTAFTLGVPIATKELRVDVLGSPHGAHASGDSITYAGSQWTSASEGTEVTGVRNDSMTLKVEGGEANVVVHNSEAVLIHLL</sequence>
<name>A0ACC3NGZ1_9PEZI</name>
<dbReference type="Proteomes" id="UP001281147">
    <property type="component" value="Unassembled WGS sequence"/>
</dbReference>
<evidence type="ECO:0000313" key="2">
    <source>
        <dbReference type="Proteomes" id="UP001281147"/>
    </source>
</evidence>
<dbReference type="EMBL" id="JAUTXU010000040">
    <property type="protein sequence ID" value="KAK3716781.1"/>
    <property type="molecule type" value="Genomic_DNA"/>
</dbReference>